<dbReference type="Pfam" id="PF08264">
    <property type="entry name" value="Anticodon_1"/>
    <property type="match status" value="1"/>
</dbReference>
<dbReference type="PANTHER" id="PTHR11946">
    <property type="entry name" value="VALYL-TRNA SYNTHETASES"/>
    <property type="match status" value="1"/>
</dbReference>
<dbReference type="GO" id="GO:0002161">
    <property type="term" value="F:aminoacyl-tRNA deacylase activity"/>
    <property type="evidence" value="ECO:0007669"/>
    <property type="project" value="InterPro"/>
</dbReference>
<evidence type="ECO:0000256" key="4">
    <source>
        <dbReference type="ARBA" id="ARBA00022741"/>
    </source>
</evidence>
<keyword evidence="2" id="KW-0963">Cytoplasm</keyword>
<evidence type="ECO:0000256" key="1">
    <source>
        <dbReference type="ARBA" id="ARBA00013169"/>
    </source>
</evidence>
<dbReference type="GO" id="GO:0004832">
    <property type="term" value="F:valine-tRNA ligase activity"/>
    <property type="evidence" value="ECO:0007669"/>
    <property type="project" value="UniProtKB-EC"/>
</dbReference>
<dbReference type="InterPro" id="IPR009008">
    <property type="entry name" value="Val/Leu/Ile-tRNA-synth_edit"/>
</dbReference>
<keyword evidence="7 10" id="KW-0030">Aminoacyl-tRNA synthetase</keyword>
<evidence type="ECO:0000313" key="13">
    <source>
        <dbReference type="EMBL" id="OHA03744.1"/>
    </source>
</evidence>
<evidence type="ECO:0000256" key="8">
    <source>
        <dbReference type="ARBA" id="ARBA00029936"/>
    </source>
</evidence>
<dbReference type="GO" id="GO:0006438">
    <property type="term" value="P:valyl-tRNA aminoacylation"/>
    <property type="evidence" value="ECO:0007669"/>
    <property type="project" value="InterPro"/>
</dbReference>
<dbReference type="AlphaFoldDB" id="A0A1G2KX14"/>
<keyword evidence="6 10" id="KW-0648">Protein biosynthesis</keyword>
<evidence type="ECO:0000256" key="3">
    <source>
        <dbReference type="ARBA" id="ARBA00022598"/>
    </source>
</evidence>
<reference evidence="13 14" key="1">
    <citation type="journal article" date="2016" name="Nat. Commun.">
        <title>Thousands of microbial genomes shed light on interconnected biogeochemical processes in an aquifer system.</title>
        <authorList>
            <person name="Anantharaman K."/>
            <person name="Brown C.T."/>
            <person name="Hug L.A."/>
            <person name="Sharon I."/>
            <person name="Castelle C.J."/>
            <person name="Probst A.J."/>
            <person name="Thomas B.C."/>
            <person name="Singh A."/>
            <person name="Wilkins M.J."/>
            <person name="Karaoz U."/>
            <person name="Brodie E.L."/>
            <person name="Williams K.H."/>
            <person name="Hubbard S.S."/>
            <person name="Banfield J.F."/>
        </authorList>
    </citation>
    <scope>NUCLEOTIDE SEQUENCE [LARGE SCALE GENOMIC DNA]</scope>
</reference>
<dbReference type="InterPro" id="IPR001412">
    <property type="entry name" value="aa-tRNA-synth_I_CS"/>
</dbReference>
<dbReference type="InterPro" id="IPR002300">
    <property type="entry name" value="aa-tRNA-synth_Ia"/>
</dbReference>
<keyword evidence="4 10" id="KW-0547">Nucleotide-binding</keyword>
<comment type="caution">
    <text evidence="13">The sequence shown here is derived from an EMBL/GenBank/DDBJ whole genome shotgun (WGS) entry which is preliminary data.</text>
</comment>
<evidence type="ECO:0000259" key="11">
    <source>
        <dbReference type="Pfam" id="PF00133"/>
    </source>
</evidence>
<dbReference type="InterPro" id="IPR033705">
    <property type="entry name" value="Anticodon_Ia_Val"/>
</dbReference>
<dbReference type="Pfam" id="PF00133">
    <property type="entry name" value="tRNA-synt_1"/>
    <property type="match status" value="2"/>
</dbReference>
<dbReference type="SUPFAM" id="SSF52374">
    <property type="entry name" value="Nucleotidylyl transferase"/>
    <property type="match status" value="1"/>
</dbReference>
<dbReference type="Gene3D" id="1.10.730.10">
    <property type="entry name" value="Isoleucyl-tRNA Synthetase, Domain 1"/>
    <property type="match status" value="1"/>
</dbReference>
<evidence type="ECO:0000313" key="14">
    <source>
        <dbReference type="Proteomes" id="UP000177177"/>
    </source>
</evidence>
<evidence type="ECO:0000259" key="12">
    <source>
        <dbReference type="Pfam" id="PF08264"/>
    </source>
</evidence>
<evidence type="ECO:0000256" key="2">
    <source>
        <dbReference type="ARBA" id="ARBA00022490"/>
    </source>
</evidence>
<dbReference type="GO" id="GO:0005524">
    <property type="term" value="F:ATP binding"/>
    <property type="evidence" value="ECO:0007669"/>
    <property type="project" value="UniProtKB-KW"/>
</dbReference>
<gene>
    <name evidence="13" type="ORF">A3C92_00070</name>
</gene>
<keyword evidence="3 10" id="KW-0436">Ligase</keyword>
<dbReference type="InterPro" id="IPR009080">
    <property type="entry name" value="tRNAsynth_Ia_anticodon-bd"/>
</dbReference>
<protein>
    <recommendedName>
        <fullName evidence="1">valine--tRNA ligase</fullName>
        <ecNumber evidence="1">6.1.1.9</ecNumber>
    </recommendedName>
    <alternativeName>
        <fullName evidence="8">Valyl-tRNA synthetase</fullName>
    </alternativeName>
</protein>
<dbReference type="EC" id="6.1.1.9" evidence="1"/>
<feature type="domain" description="Aminoacyl-tRNA synthetase class Ia" evidence="11">
    <location>
        <begin position="18"/>
        <end position="447"/>
    </location>
</feature>
<dbReference type="EMBL" id="MHQN01000013">
    <property type="protein sequence ID" value="OHA03744.1"/>
    <property type="molecule type" value="Genomic_DNA"/>
</dbReference>
<dbReference type="PRINTS" id="PR00986">
    <property type="entry name" value="TRNASYNTHVAL"/>
</dbReference>
<dbReference type="SUPFAM" id="SSF50677">
    <property type="entry name" value="ValRS/IleRS/LeuRS editing domain"/>
    <property type="match status" value="1"/>
</dbReference>
<accession>A0A1G2KX14</accession>
<dbReference type="Proteomes" id="UP000177177">
    <property type="component" value="Unassembled WGS sequence"/>
</dbReference>
<dbReference type="Gene3D" id="3.40.50.620">
    <property type="entry name" value="HUPs"/>
    <property type="match status" value="3"/>
</dbReference>
<dbReference type="InterPro" id="IPR013155">
    <property type="entry name" value="M/V/L/I-tRNA-synth_anticd-bd"/>
</dbReference>
<keyword evidence="5 10" id="KW-0067">ATP-binding</keyword>
<dbReference type="InterPro" id="IPR014729">
    <property type="entry name" value="Rossmann-like_a/b/a_fold"/>
</dbReference>
<dbReference type="CDD" id="cd07962">
    <property type="entry name" value="Anticodon_Ia_Val"/>
    <property type="match status" value="1"/>
</dbReference>
<dbReference type="GO" id="GO:0005829">
    <property type="term" value="C:cytosol"/>
    <property type="evidence" value="ECO:0007669"/>
    <property type="project" value="TreeGrafter"/>
</dbReference>
<comment type="catalytic activity">
    <reaction evidence="9">
        <text>tRNA(Val) + L-valine + ATP = L-valyl-tRNA(Val) + AMP + diphosphate</text>
        <dbReference type="Rhea" id="RHEA:10704"/>
        <dbReference type="Rhea" id="RHEA-COMP:9672"/>
        <dbReference type="Rhea" id="RHEA-COMP:9708"/>
        <dbReference type="ChEBI" id="CHEBI:30616"/>
        <dbReference type="ChEBI" id="CHEBI:33019"/>
        <dbReference type="ChEBI" id="CHEBI:57762"/>
        <dbReference type="ChEBI" id="CHEBI:78442"/>
        <dbReference type="ChEBI" id="CHEBI:78537"/>
        <dbReference type="ChEBI" id="CHEBI:456215"/>
        <dbReference type="EC" id="6.1.1.9"/>
    </reaction>
</comment>
<evidence type="ECO:0000256" key="7">
    <source>
        <dbReference type="ARBA" id="ARBA00023146"/>
    </source>
</evidence>
<organism evidence="13 14">
    <name type="scientific">Candidatus Sungbacteria bacterium RIFCSPHIGHO2_02_FULL_53_17</name>
    <dbReference type="NCBI Taxonomy" id="1802275"/>
    <lineage>
        <taxon>Bacteria</taxon>
        <taxon>Candidatus Sungiibacteriota</taxon>
    </lineage>
</organism>
<dbReference type="SUPFAM" id="SSF47323">
    <property type="entry name" value="Anticodon-binding domain of a subclass of class I aminoacyl-tRNA synthetases"/>
    <property type="match status" value="1"/>
</dbReference>
<evidence type="ECO:0000256" key="10">
    <source>
        <dbReference type="RuleBase" id="RU363035"/>
    </source>
</evidence>
<dbReference type="PROSITE" id="PS00178">
    <property type="entry name" value="AA_TRNA_LIGASE_I"/>
    <property type="match status" value="1"/>
</dbReference>
<evidence type="ECO:0000256" key="6">
    <source>
        <dbReference type="ARBA" id="ARBA00022917"/>
    </source>
</evidence>
<feature type="domain" description="Aminoacyl-tRNA synthetase class Ia" evidence="11">
    <location>
        <begin position="546"/>
        <end position="672"/>
    </location>
</feature>
<evidence type="ECO:0000256" key="9">
    <source>
        <dbReference type="ARBA" id="ARBA00047552"/>
    </source>
</evidence>
<comment type="similarity">
    <text evidence="10">Belongs to the class-I aminoacyl-tRNA synthetase family.</text>
</comment>
<evidence type="ECO:0000256" key="5">
    <source>
        <dbReference type="ARBA" id="ARBA00022840"/>
    </source>
</evidence>
<dbReference type="PANTHER" id="PTHR11946:SF93">
    <property type="entry name" value="VALINE--TRNA LIGASE, CHLOROPLASTIC_MITOCHONDRIAL 2"/>
    <property type="match status" value="1"/>
</dbReference>
<proteinExistence type="inferred from homology"/>
<dbReference type="InterPro" id="IPR002303">
    <property type="entry name" value="Valyl-tRNA_ligase"/>
</dbReference>
<name>A0A1G2KX14_9BACT</name>
<feature type="domain" description="Methionyl/Valyl/Leucyl/Isoleucyl-tRNA synthetase anticodon-binding" evidence="12">
    <location>
        <begin position="722"/>
        <end position="828"/>
    </location>
</feature>
<sequence length="829" mass="96187">MSTELAPQYNPQKIEDATYKKWEESGFFNPDRLPARRGKPFTVIMPPPNANGSLHIGHAVFVTLQDIMVRFRRMQGRRALWVPGADHAGFETQVVFDKKLEKEGRSRFQIPREQLYQEMLAFTLENKKIMERQLRKLGASCDWSREKFTLDPDIVQKTQEAFVDFYNKGLVYRGERIVNWCVKHQTALADLETAHIEKKDPLYYFQYGPFVIATARPETKFGDKYAVMHPKDKRYAAYKDGQRIDLEWINGPITATIVKDDAIDMTFGTGAMTITPWHDAVDFEIAERHKLEKEQIIDRLGRLLPIAGEFAGMKIADARPKIAEKLKAKGLLVKIEEAYEHKIAVCYKCKHPIEPQILPQWFLKMKPLAKKAIEQVEKGKIKFVPPRFKKTYFQWLGNIRDWNLSQQITWGIRIPAWFCEITTPPTRKMGFHESVVPQVYDGKISTWRLRDHGLKIGDVVTFENSQTRELFGFGTIKNIFQTTVKDIDLRDSKHYKTYKSRAELIAAFKRHNPQRETSETTQVFVYEYEFRKITAQDSGCGKVVASMEKPNACLGCHSPNLVQDPDVFTTWFSSGQWPFLSLGFPDGKDYKIFYPTDVMETGWDILFFWVARMVMLGLARTGKIPFKTIYLHGLVRDQDRQKMSKSKGNVIDPLGVAEQYGTDALRMALVIGNLPGNDVVISEDKIRGYRNFANKIWNATRFLLLHVPTPAQKQKIKYTKNDRLMLARLKKLTRDTTADIEKYKFHHAADRLYHFFWHYYADKVIEDMKPRLAAAEGSTEKETAKALLLAFHATLIKLLHPFMPFITEEIWKHLPMAHKKMLLVERWPL</sequence>
<dbReference type="CDD" id="cd00817">
    <property type="entry name" value="ValRS_core"/>
    <property type="match status" value="1"/>
</dbReference>